<comment type="caution">
    <text evidence="2">The sequence shown here is derived from an EMBL/GenBank/DDBJ whole genome shotgun (WGS) entry which is preliminary data.</text>
</comment>
<feature type="region of interest" description="Disordered" evidence="1">
    <location>
        <begin position="855"/>
        <end position="883"/>
    </location>
</feature>
<accession>A0A511KLI7</accession>
<evidence type="ECO:0000313" key="3">
    <source>
        <dbReference type="Proteomes" id="UP000321518"/>
    </source>
</evidence>
<dbReference type="EMBL" id="BJWK01000010">
    <property type="protein sequence ID" value="GEM10344.1"/>
    <property type="molecule type" value="Genomic_DNA"/>
</dbReference>
<protein>
    <submittedName>
        <fullName evidence="2">Uncharacterized protein</fullName>
    </submittedName>
</protein>
<dbReference type="InterPro" id="IPR051425">
    <property type="entry name" value="Formin_Homology"/>
</dbReference>
<feature type="region of interest" description="Disordered" evidence="1">
    <location>
        <begin position="24"/>
        <end position="149"/>
    </location>
</feature>
<dbReference type="AlphaFoldDB" id="A0A511KLI7"/>
<feature type="region of interest" description="Disordered" evidence="1">
    <location>
        <begin position="1021"/>
        <end position="1050"/>
    </location>
</feature>
<feature type="compositionally biased region" description="Polar residues" evidence="1">
    <location>
        <begin position="61"/>
        <end position="71"/>
    </location>
</feature>
<feature type="compositionally biased region" description="Pro residues" evidence="1">
    <location>
        <begin position="279"/>
        <end position="296"/>
    </location>
</feature>
<gene>
    <name evidence="2" type="ORF">Rt10032_c10g4361</name>
</gene>
<dbReference type="OrthoDB" id="2533906at2759"/>
<feature type="region of interest" description="Disordered" evidence="1">
    <location>
        <begin position="170"/>
        <end position="209"/>
    </location>
</feature>
<evidence type="ECO:0000313" key="2">
    <source>
        <dbReference type="EMBL" id="GEM10344.1"/>
    </source>
</evidence>
<organism evidence="2 3">
    <name type="scientific">Rhodotorula toruloides</name>
    <name type="common">Yeast</name>
    <name type="synonym">Rhodosporidium toruloides</name>
    <dbReference type="NCBI Taxonomy" id="5286"/>
    <lineage>
        <taxon>Eukaryota</taxon>
        <taxon>Fungi</taxon>
        <taxon>Dikarya</taxon>
        <taxon>Basidiomycota</taxon>
        <taxon>Pucciniomycotina</taxon>
        <taxon>Microbotryomycetes</taxon>
        <taxon>Sporidiobolales</taxon>
        <taxon>Sporidiobolaceae</taxon>
        <taxon>Rhodotorula</taxon>
    </lineage>
</organism>
<feature type="compositionally biased region" description="Pro residues" evidence="1">
    <location>
        <begin position="869"/>
        <end position="879"/>
    </location>
</feature>
<feature type="compositionally biased region" description="Basic residues" evidence="1">
    <location>
        <begin position="1037"/>
        <end position="1050"/>
    </location>
</feature>
<feature type="region of interest" description="Disordered" evidence="1">
    <location>
        <begin position="584"/>
        <end position="612"/>
    </location>
</feature>
<feature type="compositionally biased region" description="Polar residues" evidence="1">
    <location>
        <begin position="124"/>
        <end position="149"/>
    </location>
</feature>
<feature type="compositionally biased region" description="Low complexity" evidence="1">
    <location>
        <begin position="431"/>
        <end position="444"/>
    </location>
</feature>
<dbReference type="Proteomes" id="UP000321518">
    <property type="component" value="Unassembled WGS sequence"/>
</dbReference>
<dbReference type="PANTHER" id="PTHR45725">
    <property type="entry name" value="FORMIN HOMOLOGY 2 FAMILY MEMBER"/>
    <property type="match status" value="1"/>
</dbReference>
<sequence>MSAYPAWTLNEAGSSGRKRAFREVDETATGGQAAEGDGRGKRVPSLSMAEQASMALGHASAAQQTGCQQLQAGGPPPPPPPPAPSEPDSFHQPLSSLASPSFPPPTLPRQTYPWPHPRPGLSHQPASYPSQQFAPDSRSHSPATASSTYAFAQQQAPTYQVNVHQYIAVPPLTSQPAPQQPASPHPLTQQSTQYFPPPATRATSAAPSLTSTAATTVLTAGSWFSQRLEAGGAYQQQQTWQQQETRPATSGRANTEPQQQQQQQQQATGEATAMGPGWRYPPPPTQVYQPQPPTPHAPYASASTPVEQAQQQSFAVPPVPTTSTSASAATSAYYYHPSTVAGGAMYPSHALQTDVYDYGQVAGQYAPAAQANEQEFPKRLAAGFAAVLRGPPPQQTSQLQYHAPLAAPQYPPPQQAYPSPASTHVPYSHLAASPSSSASSTRSTPAISSNAALPILSATLPALQQASTARALHRASPPVLAFNPAREPASGHIQRVHTAYGVTYAVSSSGTSKGKARSAEVSATCWTCALTRAKVILRGHDLTGWMPTLSFTCLDCLPVEEQGFEVDPDGDERRERLAQRAFEADQDDARRADWLSPTSGAGEVVGLPPPTEHDRATFEDTFSGAVDALEGGPAAAAVAADASTTTATDPSDPPMAAAATPQHSRLLLPPEETSRGLSDTIKRQALTCDVCDRIIGAGNVTTLAPQDVPAPPFTVEVICRTCEEKYKPCSDCGGGGGRLTPGRWRCKELFPAGRRTCTLSHARNPMLSDIDYDVLRITEIDPAKLDALEARCRLVYWNIRLRTQARPEMLERGDGLATTYAQCEKLTVDGWSLLKPMLSVDVEATRGLRRYISLQTSTPHRRRAKPKSGAPPKPEPVEPQDPVEKEVSGFLLVEYDMRNGAIFIAVTMPWAISGDAFDATTILIDETIKRIKTDIRHENAIRREHGQELLPEPWCLWGVTPFKADSRMSQSLTRRSFVFLEEYLEEHPELDLSIFPPHRPIHIPNEFVKTFKIFLRVVTDDDGGSGGPPPPADAKRQPKHRARKLKTTQR</sequence>
<evidence type="ECO:0000256" key="1">
    <source>
        <dbReference type="SAM" id="MobiDB-lite"/>
    </source>
</evidence>
<feature type="region of interest" description="Disordered" evidence="1">
    <location>
        <begin position="230"/>
        <end position="323"/>
    </location>
</feature>
<proteinExistence type="predicted"/>
<feature type="region of interest" description="Disordered" evidence="1">
    <location>
        <begin position="640"/>
        <end position="662"/>
    </location>
</feature>
<reference evidence="2 3" key="1">
    <citation type="submission" date="2019-07" db="EMBL/GenBank/DDBJ databases">
        <title>Rhodotorula toruloides NBRC10032 genome sequencing.</title>
        <authorList>
            <person name="Shida Y."/>
            <person name="Takaku H."/>
            <person name="Ogasawara W."/>
            <person name="Mori K."/>
        </authorList>
    </citation>
    <scope>NUCLEOTIDE SEQUENCE [LARGE SCALE GENOMIC DNA]</scope>
    <source>
        <strain evidence="2 3">NBRC10032</strain>
    </source>
</reference>
<feature type="compositionally biased region" description="Low complexity" evidence="1">
    <location>
        <begin position="640"/>
        <end position="661"/>
    </location>
</feature>
<feature type="compositionally biased region" description="Pro residues" evidence="1">
    <location>
        <begin position="74"/>
        <end position="85"/>
    </location>
</feature>
<feature type="compositionally biased region" description="Polar residues" evidence="1">
    <location>
        <begin position="244"/>
        <end position="257"/>
    </location>
</feature>
<feature type="compositionally biased region" description="Low complexity" evidence="1">
    <location>
        <begin position="200"/>
        <end position="209"/>
    </location>
</feature>
<feature type="compositionally biased region" description="Polar residues" evidence="1">
    <location>
        <begin position="301"/>
        <end position="314"/>
    </location>
</feature>
<name>A0A511KLI7_RHOTO</name>
<dbReference type="PANTHER" id="PTHR45725:SF20">
    <property type="entry name" value="C3H1-TYPE DOMAIN-CONTAINING PROTEIN-RELATED"/>
    <property type="match status" value="1"/>
</dbReference>
<feature type="region of interest" description="Disordered" evidence="1">
    <location>
        <begin position="406"/>
        <end position="444"/>
    </location>
</feature>